<dbReference type="InParanoid" id="A0A1X7VFW2"/>
<reference evidence="1" key="1">
    <citation type="submission" date="2017-05" db="UniProtKB">
        <authorList>
            <consortium name="EnsemblMetazoa"/>
        </authorList>
    </citation>
    <scope>IDENTIFICATION</scope>
</reference>
<proteinExistence type="predicted"/>
<accession>A0A1X7VFW2</accession>
<protein>
    <submittedName>
        <fullName evidence="1">Uncharacterized protein</fullName>
    </submittedName>
</protein>
<evidence type="ECO:0000313" key="1">
    <source>
        <dbReference type="EnsemblMetazoa" id="Aqu2.1.38868_001"/>
    </source>
</evidence>
<dbReference type="EnsemblMetazoa" id="Aqu2.1.38868_001">
    <property type="protein sequence ID" value="Aqu2.1.38868_001"/>
    <property type="gene ID" value="Aqu2.1.38868"/>
</dbReference>
<dbReference type="Pfam" id="PF05380">
    <property type="entry name" value="Peptidase_A17"/>
    <property type="match status" value="1"/>
</dbReference>
<name>A0A1X7VFW2_AMPQE</name>
<dbReference type="AlphaFoldDB" id="A0A1X7VFW2"/>
<sequence>YGAVVYLRMRIREMAITRLLAFKTRVAPIQAQTMPRLELLGALFVSRLIAAHN</sequence>
<organism evidence="1">
    <name type="scientific">Amphimedon queenslandica</name>
    <name type="common">Sponge</name>
    <dbReference type="NCBI Taxonomy" id="400682"/>
    <lineage>
        <taxon>Eukaryota</taxon>
        <taxon>Metazoa</taxon>
        <taxon>Porifera</taxon>
        <taxon>Demospongiae</taxon>
        <taxon>Heteroscleromorpha</taxon>
        <taxon>Haplosclerida</taxon>
        <taxon>Niphatidae</taxon>
        <taxon>Amphimedon</taxon>
    </lineage>
</organism>
<dbReference type="InterPro" id="IPR008042">
    <property type="entry name" value="Retrotrans_Pao"/>
</dbReference>